<evidence type="ECO:0000256" key="5">
    <source>
        <dbReference type="ARBA" id="ARBA00023180"/>
    </source>
</evidence>
<dbReference type="FunFam" id="2.60.40.420:FF:000003">
    <property type="entry name" value="Blue copper"/>
    <property type="match status" value="2"/>
</dbReference>
<evidence type="ECO:0000256" key="2">
    <source>
        <dbReference type="ARBA" id="ARBA00022723"/>
    </source>
</evidence>
<dbReference type="InterPro" id="IPR008972">
    <property type="entry name" value="Cupredoxin"/>
</dbReference>
<keyword evidence="7" id="KW-0732">Signal</keyword>
<feature type="signal peptide" evidence="7">
    <location>
        <begin position="1"/>
        <end position="23"/>
    </location>
</feature>
<evidence type="ECO:0000256" key="3">
    <source>
        <dbReference type="ARBA" id="ARBA00022982"/>
    </source>
</evidence>
<keyword evidence="3" id="KW-0249">Electron transport</keyword>
<keyword evidence="5" id="KW-0325">Glycoprotein</keyword>
<dbReference type="Gene3D" id="2.60.40.420">
    <property type="entry name" value="Cupredoxins - blue copper proteins"/>
    <property type="match status" value="2"/>
</dbReference>
<dbReference type="PROSITE" id="PS00196">
    <property type="entry name" value="COPPER_BLUE"/>
    <property type="match status" value="1"/>
</dbReference>
<protein>
    <submittedName>
        <fullName evidence="10">Uncharacterized protein LOC110769196</fullName>
    </submittedName>
</protein>
<accession>A0A6P5TP70</accession>
<dbReference type="PANTHER" id="PTHR33021:SF356">
    <property type="entry name" value="MAVICYANIN"/>
    <property type="match status" value="1"/>
</dbReference>
<feature type="domain" description="Phytocyanin" evidence="8">
    <location>
        <begin position="180"/>
        <end position="281"/>
    </location>
</feature>
<sequence length="354" mass="38359">MALMKSITLRLLVTMALYGVCFGAIYRVGDSNGWTSRCLVDYNEWASTKDFHVNDTLIFTYNSQFHNVMQVTNQDFQSCNTTYTSGSDTVTLNRSSHFYFLCGTPGHCQHGQKVNINVTLPISADGSFASPSPAPYGASPSSEVLFLSSAPTLRLLKLEFTTVVLFHISNPSNCSVYGRMHARVGDSSGWSSRGLVDYNEWTSTKDFHVGDTLIFAYNNQFHNVMQVTNQDYESCNPTSPIAVYTSGSDTITLEMPGNFYFLCGAPGHCQAGQRVEITATLPTPDGSFVSPSPAPYGSSPSASHSEVSPSFDQSSGPAPHSEMMSPSSALSIHFSKLGLGVTVFVLSTLLGLVF</sequence>
<dbReference type="KEGG" id="pavi:110769196"/>
<dbReference type="GeneID" id="110769196"/>
<feature type="compositionally biased region" description="Low complexity" evidence="6">
    <location>
        <begin position="295"/>
        <end position="310"/>
    </location>
</feature>
<gene>
    <name evidence="10" type="primary">LOC110769196</name>
</gene>
<dbReference type="GO" id="GO:0046872">
    <property type="term" value="F:metal ion binding"/>
    <property type="evidence" value="ECO:0007669"/>
    <property type="project" value="UniProtKB-KW"/>
</dbReference>
<evidence type="ECO:0000313" key="10">
    <source>
        <dbReference type="RefSeq" id="XP_021828821.1"/>
    </source>
</evidence>
<dbReference type="CDD" id="cd04216">
    <property type="entry name" value="Phytocyanin"/>
    <property type="match status" value="1"/>
</dbReference>
<organism evidence="9 10">
    <name type="scientific">Prunus avium</name>
    <name type="common">Cherry</name>
    <name type="synonym">Cerasus avium</name>
    <dbReference type="NCBI Taxonomy" id="42229"/>
    <lineage>
        <taxon>Eukaryota</taxon>
        <taxon>Viridiplantae</taxon>
        <taxon>Streptophyta</taxon>
        <taxon>Embryophyta</taxon>
        <taxon>Tracheophyta</taxon>
        <taxon>Spermatophyta</taxon>
        <taxon>Magnoliopsida</taxon>
        <taxon>eudicotyledons</taxon>
        <taxon>Gunneridae</taxon>
        <taxon>Pentapetalae</taxon>
        <taxon>rosids</taxon>
        <taxon>fabids</taxon>
        <taxon>Rosales</taxon>
        <taxon>Rosaceae</taxon>
        <taxon>Amygdaloideae</taxon>
        <taxon>Amygdaleae</taxon>
        <taxon>Prunus</taxon>
    </lineage>
</organism>
<evidence type="ECO:0000256" key="7">
    <source>
        <dbReference type="SAM" id="SignalP"/>
    </source>
</evidence>
<keyword evidence="4" id="KW-0186">Copper</keyword>
<feature type="chain" id="PRO_5027700015" evidence="7">
    <location>
        <begin position="24"/>
        <end position="354"/>
    </location>
</feature>
<keyword evidence="9" id="KW-1185">Reference proteome</keyword>
<keyword evidence="1" id="KW-0813">Transport</keyword>
<dbReference type="SUPFAM" id="SSF49503">
    <property type="entry name" value="Cupredoxins"/>
    <property type="match status" value="2"/>
</dbReference>
<dbReference type="GO" id="GO:0009055">
    <property type="term" value="F:electron transfer activity"/>
    <property type="evidence" value="ECO:0007669"/>
    <property type="project" value="InterPro"/>
</dbReference>
<keyword evidence="2" id="KW-0479">Metal-binding</keyword>
<name>A0A6P5TP70_PRUAV</name>
<dbReference type="PROSITE" id="PS51485">
    <property type="entry name" value="PHYTOCYANIN"/>
    <property type="match status" value="2"/>
</dbReference>
<evidence type="ECO:0000256" key="1">
    <source>
        <dbReference type="ARBA" id="ARBA00022448"/>
    </source>
</evidence>
<evidence type="ECO:0000256" key="6">
    <source>
        <dbReference type="SAM" id="MobiDB-lite"/>
    </source>
</evidence>
<dbReference type="GO" id="GO:0005886">
    <property type="term" value="C:plasma membrane"/>
    <property type="evidence" value="ECO:0007669"/>
    <property type="project" value="TreeGrafter"/>
</dbReference>
<dbReference type="PANTHER" id="PTHR33021">
    <property type="entry name" value="BLUE COPPER PROTEIN"/>
    <property type="match status" value="1"/>
</dbReference>
<reference evidence="10" key="1">
    <citation type="submission" date="2025-08" db="UniProtKB">
        <authorList>
            <consortium name="RefSeq"/>
        </authorList>
    </citation>
    <scope>IDENTIFICATION</scope>
</reference>
<dbReference type="Pfam" id="PF02298">
    <property type="entry name" value="Cu_bind_like"/>
    <property type="match status" value="2"/>
</dbReference>
<dbReference type="InterPro" id="IPR039391">
    <property type="entry name" value="Phytocyanin-like"/>
</dbReference>
<evidence type="ECO:0000259" key="8">
    <source>
        <dbReference type="PROSITE" id="PS51485"/>
    </source>
</evidence>
<evidence type="ECO:0000313" key="9">
    <source>
        <dbReference type="Proteomes" id="UP000515124"/>
    </source>
</evidence>
<evidence type="ECO:0000256" key="4">
    <source>
        <dbReference type="ARBA" id="ARBA00023008"/>
    </source>
</evidence>
<dbReference type="RefSeq" id="XP_021828821.1">
    <property type="nucleotide sequence ID" value="XM_021973129.1"/>
</dbReference>
<feature type="domain" description="Phytocyanin" evidence="8">
    <location>
        <begin position="24"/>
        <end position="120"/>
    </location>
</feature>
<dbReference type="Proteomes" id="UP000515124">
    <property type="component" value="Unplaced"/>
</dbReference>
<dbReference type="AlphaFoldDB" id="A0A6P5TP70"/>
<feature type="region of interest" description="Disordered" evidence="6">
    <location>
        <begin position="282"/>
        <end position="323"/>
    </location>
</feature>
<dbReference type="InterPro" id="IPR003245">
    <property type="entry name" value="Phytocyanin_dom"/>
</dbReference>
<proteinExistence type="predicted"/>
<dbReference type="InterPro" id="IPR028871">
    <property type="entry name" value="BlueCu_1_BS"/>
</dbReference>